<protein>
    <submittedName>
        <fullName evidence="1">Uncharacterized protein</fullName>
    </submittedName>
</protein>
<gene>
    <name evidence="1" type="ORF">PN645_05475</name>
</gene>
<dbReference type="EMBL" id="JAQMRD010000005">
    <property type="protein sequence ID" value="MDB9222457.1"/>
    <property type="molecule type" value="Genomic_DNA"/>
</dbReference>
<organism evidence="1 2">
    <name type="scientific">Odoribacter splanchnicus</name>
    <dbReference type="NCBI Taxonomy" id="28118"/>
    <lineage>
        <taxon>Bacteria</taxon>
        <taxon>Pseudomonadati</taxon>
        <taxon>Bacteroidota</taxon>
        <taxon>Bacteroidia</taxon>
        <taxon>Bacteroidales</taxon>
        <taxon>Odoribacteraceae</taxon>
        <taxon>Odoribacter</taxon>
    </lineage>
</organism>
<name>A0AAW6FHM0_9BACT</name>
<dbReference type="RefSeq" id="WP_234100961.1">
    <property type="nucleotide sequence ID" value="NZ_JAQMRB010000020.1"/>
</dbReference>
<comment type="caution">
    <text evidence="1">The sequence shown here is derived from an EMBL/GenBank/DDBJ whole genome shotgun (WGS) entry which is preliminary data.</text>
</comment>
<evidence type="ECO:0000313" key="2">
    <source>
        <dbReference type="Proteomes" id="UP001212263"/>
    </source>
</evidence>
<proteinExistence type="predicted"/>
<evidence type="ECO:0000313" key="1">
    <source>
        <dbReference type="EMBL" id="MDB9222457.1"/>
    </source>
</evidence>
<reference evidence="1" key="1">
    <citation type="submission" date="2023-01" db="EMBL/GenBank/DDBJ databases">
        <title>Human gut microbiome strain richness.</title>
        <authorList>
            <person name="Chen-Liaw A."/>
        </authorList>
    </citation>
    <scope>NUCLEOTIDE SEQUENCE</scope>
    <source>
        <strain evidence="1">RTP21484st1_B7_RTP21484_190118</strain>
    </source>
</reference>
<accession>A0AAW6FHM0</accession>
<dbReference type="AlphaFoldDB" id="A0AAW6FHM0"/>
<sequence>MKKRRGLKRYYRKLRRQDVSEDWIEALSDEEAWFNLAHEHFDWSEYGNISWREHKEHLDVLFRNFSIMENRLKEVGRPVQMFAVVHTDNSEEDALYFHTPNPHRDYPIDCIKYGCAIGIDCNNEPMAGYLRCLESQGYTVLTSPKASNDYWLGSYIVFKSGVGESLIPRNEIKPAE</sequence>
<dbReference type="Proteomes" id="UP001212263">
    <property type="component" value="Unassembled WGS sequence"/>
</dbReference>